<dbReference type="PANTHER" id="PTHR42792">
    <property type="entry name" value="FLAGELLIN"/>
    <property type="match status" value="1"/>
</dbReference>
<keyword evidence="7" id="KW-0969">Cilium</keyword>
<dbReference type="GO" id="GO:0005198">
    <property type="term" value="F:structural molecule activity"/>
    <property type="evidence" value="ECO:0007669"/>
    <property type="project" value="InterPro"/>
</dbReference>
<evidence type="ECO:0000259" key="6">
    <source>
        <dbReference type="Pfam" id="PF00669"/>
    </source>
</evidence>
<evidence type="ECO:0000313" key="7">
    <source>
        <dbReference type="EMBL" id="SEH99817.1"/>
    </source>
</evidence>
<keyword evidence="7" id="KW-0282">Flagellum</keyword>
<feature type="domain" description="Flagellin N-terminal" evidence="6">
    <location>
        <begin position="6"/>
        <end position="140"/>
    </location>
</feature>
<protein>
    <submittedName>
        <fullName evidence="7">Flagellar hook-associated protein 3 FlgL</fullName>
    </submittedName>
</protein>
<dbReference type="RefSeq" id="WP_092794224.1">
    <property type="nucleotide sequence ID" value="NZ_FNXF01000010.1"/>
</dbReference>
<dbReference type="Gene3D" id="1.20.1330.10">
    <property type="entry name" value="f41 fragment of flagellin, N-terminal domain"/>
    <property type="match status" value="2"/>
</dbReference>
<comment type="similarity">
    <text evidence="3">Belongs to the bacterial flagellin family.</text>
</comment>
<dbReference type="GO" id="GO:0009424">
    <property type="term" value="C:bacterial-type flagellum hook"/>
    <property type="evidence" value="ECO:0007669"/>
    <property type="project" value="InterPro"/>
</dbReference>
<dbReference type="InterPro" id="IPR001029">
    <property type="entry name" value="Flagellin_N"/>
</dbReference>
<dbReference type="AlphaFoldDB" id="A0A1H6ME98"/>
<evidence type="ECO:0000256" key="3">
    <source>
        <dbReference type="ARBA" id="ARBA00005709"/>
    </source>
</evidence>
<evidence type="ECO:0000256" key="2">
    <source>
        <dbReference type="ARBA" id="ARBA00004613"/>
    </source>
</evidence>
<dbReference type="InterPro" id="IPR001492">
    <property type="entry name" value="Flagellin"/>
</dbReference>
<accession>A0A1H6ME98</accession>
<evidence type="ECO:0000313" key="8">
    <source>
        <dbReference type="Proteomes" id="UP000199371"/>
    </source>
</evidence>
<name>A0A1H6ME98_9GAMM</name>
<dbReference type="PANTHER" id="PTHR42792:SF1">
    <property type="entry name" value="FLAGELLAR HOOK-ASSOCIATED PROTEIN 3"/>
    <property type="match status" value="1"/>
</dbReference>
<dbReference type="EMBL" id="FNXF01000010">
    <property type="protein sequence ID" value="SEH99817.1"/>
    <property type="molecule type" value="Genomic_DNA"/>
</dbReference>
<organism evidence="7 8">
    <name type="scientific">Rheinheimera pacifica</name>
    <dbReference type="NCBI Taxonomy" id="173990"/>
    <lineage>
        <taxon>Bacteria</taxon>
        <taxon>Pseudomonadati</taxon>
        <taxon>Pseudomonadota</taxon>
        <taxon>Gammaproteobacteria</taxon>
        <taxon>Chromatiales</taxon>
        <taxon>Chromatiaceae</taxon>
        <taxon>Rheinheimera</taxon>
    </lineage>
</organism>
<sequence>MRLSFNMKFNAGLDGILNTQQKMNRAQDQLTKQTRILTPADDPAASAKVLGLDQNLQQVAQFQNNSVLLKNNLALEETVLTSMRLSIDKARVLAIASGNGAYTDDDKKAVAQELRNIQVELLDLMNSRNAEGSYIFSGYQDKKQSYSLNNATGIYEFQGDDGKKALQISPTIALAGNDSGKFVFENVDARFKTTPAVINAGGATNATVSVTDQSQFDAYYKQNYDSLTPANNDFSVVLTAPSTYEIQKNGAALVPPVTGTFTPDAPIQFNGLTITVSGAAAVPGQVDFSLQAPEKKNILTTIGEFITALEDPGLSGFEFNEAISDTITQITSAATNIDSFLSSIGGRVNVLDSVFGTNEDLTINNKAYRADLSEVDYAAALTEITKQEIALQAISSTFVKVSGVSLFDYVR</sequence>
<dbReference type="STRING" id="173990.SAMN05660691_02706"/>
<dbReference type="GO" id="GO:0005576">
    <property type="term" value="C:extracellular region"/>
    <property type="evidence" value="ECO:0007669"/>
    <property type="project" value="UniProtKB-SubCell"/>
</dbReference>
<dbReference type="Pfam" id="PF00669">
    <property type="entry name" value="Flagellin_N"/>
    <property type="match status" value="1"/>
</dbReference>
<dbReference type="GO" id="GO:0071973">
    <property type="term" value="P:bacterial-type flagellum-dependent cell motility"/>
    <property type="evidence" value="ECO:0007669"/>
    <property type="project" value="InterPro"/>
</dbReference>
<proteinExistence type="inferred from homology"/>
<keyword evidence="7" id="KW-0966">Cell projection</keyword>
<evidence type="ECO:0000256" key="4">
    <source>
        <dbReference type="ARBA" id="ARBA00022525"/>
    </source>
</evidence>
<keyword evidence="5" id="KW-0975">Bacterial flagellum</keyword>
<keyword evidence="8" id="KW-1185">Reference proteome</keyword>
<dbReference type="SUPFAM" id="SSF64518">
    <property type="entry name" value="Phase 1 flagellin"/>
    <property type="match status" value="1"/>
</dbReference>
<dbReference type="InterPro" id="IPR013384">
    <property type="entry name" value="Flagell_FlgL"/>
</dbReference>
<dbReference type="OrthoDB" id="9768249at2"/>
<keyword evidence="4" id="KW-0964">Secreted</keyword>
<reference evidence="8" key="1">
    <citation type="submission" date="2016-10" db="EMBL/GenBank/DDBJ databases">
        <authorList>
            <person name="Varghese N."/>
            <person name="Submissions S."/>
        </authorList>
    </citation>
    <scope>NUCLEOTIDE SEQUENCE [LARGE SCALE GENOMIC DNA]</scope>
    <source>
        <strain evidence="8">DSM 17616</strain>
    </source>
</reference>
<evidence type="ECO:0000256" key="5">
    <source>
        <dbReference type="ARBA" id="ARBA00023143"/>
    </source>
</evidence>
<gene>
    <name evidence="7" type="ORF">SAMN05660691_02706</name>
</gene>
<comment type="subcellular location">
    <subcellularLocation>
        <location evidence="1">Bacterial flagellum</location>
    </subcellularLocation>
    <subcellularLocation>
        <location evidence="2">Secreted</location>
    </subcellularLocation>
</comment>
<dbReference type="NCBIfam" id="TIGR02550">
    <property type="entry name" value="flagell_flgL"/>
    <property type="match status" value="1"/>
</dbReference>
<dbReference type="Proteomes" id="UP000199371">
    <property type="component" value="Unassembled WGS sequence"/>
</dbReference>
<evidence type="ECO:0000256" key="1">
    <source>
        <dbReference type="ARBA" id="ARBA00004365"/>
    </source>
</evidence>